<keyword evidence="4" id="KW-0862">Zinc</keyword>
<dbReference type="STRING" id="341454.A0A4S2MTW0"/>
<dbReference type="Gene3D" id="3.30.1600.10">
    <property type="entry name" value="SIR2/SIRT2 'Small Domain"/>
    <property type="match status" value="1"/>
</dbReference>
<keyword evidence="4" id="KW-0479">Metal-binding</keyword>
<gene>
    <name evidence="6" type="ORF">EX30DRAFT_332857</name>
</gene>
<dbReference type="AlphaFoldDB" id="A0A4S2MTW0"/>
<dbReference type="InterPro" id="IPR003000">
    <property type="entry name" value="Sirtuin"/>
</dbReference>
<evidence type="ECO:0000256" key="2">
    <source>
        <dbReference type="ARBA" id="ARBA00022679"/>
    </source>
</evidence>
<dbReference type="InterPro" id="IPR029035">
    <property type="entry name" value="DHS-like_NAD/FAD-binding_dom"/>
</dbReference>
<evidence type="ECO:0000256" key="4">
    <source>
        <dbReference type="PROSITE-ProRule" id="PRU00236"/>
    </source>
</evidence>
<keyword evidence="2" id="KW-0808">Transferase</keyword>
<evidence type="ECO:0000256" key="1">
    <source>
        <dbReference type="ARBA" id="ARBA00006924"/>
    </source>
</evidence>
<evidence type="ECO:0000313" key="6">
    <source>
        <dbReference type="EMBL" id="TGZ79941.1"/>
    </source>
</evidence>
<feature type="binding site" evidence="4">
    <location>
        <position position="157"/>
    </location>
    <ligand>
        <name>Zn(2+)</name>
        <dbReference type="ChEBI" id="CHEBI:29105"/>
    </ligand>
</feature>
<dbReference type="GO" id="GO:0070403">
    <property type="term" value="F:NAD+ binding"/>
    <property type="evidence" value="ECO:0007669"/>
    <property type="project" value="InterPro"/>
</dbReference>
<keyword evidence="3" id="KW-0520">NAD</keyword>
<feature type="domain" description="Deacetylase sirtuin-type" evidence="5">
    <location>
        <begin position="22"/>
        <end position="359"/>
    </location>
</feature>
<dbReference type="PANTHER" id="PTHR11085">
    <property type="entry name" value="NAD-DEPENDENT PROTEIN DEACYLASE SIRTUIN-5, MITOCHONDRIAL-RELATED"/>
    <property type="match status" value="1"/>
</dbReference>
<protein>
    <submittedName>
        <fullName evidence="6">DHS-like NAD/FAD-binding domain-containing protein</fullName>
    </submittedName>
</protein>
<dbReference type="InParanoid" id="A0A4S2MTW0"/>
<dbReference type="GO" id="GO:0017136">
    <property type="term" value="F:histone deacetylase activity, NAD-dependent"/>
    <property type="evidence" value="ECO:0007669"/>
    <property type="project" value="TreeGrafter"/>
</dbReference>
<dbReference type="PROSITE" id="PS50305">
    <property type="entry name" value="SIRTUIN"/>
    <property type="match status" value="1"/>
</dbReference>
<dbReference type="SUPFAM" id="SSF52467">
    <property type="entry name" value="DHS-like NAD/FAD-binding domain"/>
    <property type="match status" value="1"/>
</dbReference>
<dbReference type="InterPro" id="IPR050134">
    <property type="entry name" value="NAD-dep_sirtuin_deacylases"/>
</dbReference>
<dbReference type="GO" id="GO:0046872">
    <property type="term" value="F:metal ion binding"/>
    <property type="evidence" value="ECO:0007669"/>
    <property type="project" value="UniProtKB-KW"/>
</dbReference>
<dbReference type="OrthoDB" id="424302at2759"/>
<dbReference type="PANTHER" id="PTHR11085:SF10">
    <property type="entry name" value="NAD-DEPENDENT PROTEIN DEACYLASE SIRTUIN-5, MITOCHONDRIAL-RELATED"/>
    <property type="match status" value="1"/>
</dbReference>
<name>A0A4S2MTW0_9PEZI</name>
<feature type="binding site" evidence="4">
    <location>
        <position position="227"/>
    </location>
    <ligand>
        <name>Zn(2+)</name>
        <dbReference type="ChEBI" id="CHEBI:29105"/>
    </ligand>
</feature>
<dbReference type="Gene3D" id="3.40.50.1220">
    <property type="entry name" value="TPP-binding domain"/>
    <property type="match status" value="1"/>
</dbReference>
<feature type="binding site" evidence="4">
    <location>
        <position position="160"/>
    </location>
    <ligand>
        <name>Zn(2+)</name>
        <dbReference type="ChEBI" id="CHEBI:29105"/>
    </ligand>
</feature>
<dbReference type="Proteomes" id="UP000298138">
    <property type="component" value="Unassembled WGS sequence"/>
</dbReference>
<evidence type="ECO:0000256" key="3">
    <source>
        <dbReference type="ARBA" id="ARBA00023027"/>
    </source>
</evidence>
<evidence type="ECO:0000259" key="5">
    <source>
        <dbReference type="PROSITE" id="PS50305"/>
    </source>
</evidence>
<feature type="active site" description="Proton acceptor" evidence="4">
    <location>
        <position position="149"/>
    </location>
</feature>
<comment type="similarity">
    <text evidence="1">Belongs to the sirtuin family. Class I subfamily.</text>
</comment>
<accession>A0A4S2MTW0</accession>
<sequence length="381" mass="40921">MVTPRIPYTTPFPAPRIIPPHCTTLPSAISTLRTFLLTHPRTLLLTGAGISVASGLSDYRGENGTYRLNRLYRPIFFHEFTSQHAARQRYWARSFLGWPVMEGARPNVAHVAVARLAGMGGVVRGVVTQNVDSLHLKTPPPHPPLIELHGTLRHLICLSCRRFTPRGDFQHTLSLLNPAWAEELSTLLSSSVALNPDSEHQTRFKTNPDGDYDLPVAPFTTFRYPPCQHCLASSPGLVRVDNDGAHLPSPAGTQTTGILKPAVTFFGESVDAGAKERAEEWVRDCGAVMVLGSSLATYSAWRLVRDAERMGKGVAVVNLGGVRGEEGFFGGGEEGGRKVRVEYGVGEVLVGVLGELGGEVGDLVGMIESGRGVGEVGGVGG</sequence>
<dbReference type="EMBL" id="ML220128">
    <property type="protein sequence ID" value="TGZ79941.1"/>
    <property type="molecule type" value="Genomic_DNA"/>
</dbReference>
<dbReference type="InterPro" id="IPR026590">
    <property type="entry name" value="Ssirtuin_cat_dom"/>
</dbReference>
<evidence type="ECO:0000313" key="7">
    <source>
        <dbReference type="Proteomes" id="UP000298138"/>
    </source>
</evidence>
<feature type="binding site" evidence="4">
    <location>
        <position position="230"/>
    </location>
    <ligand>
        <name>Zn(2+)</name>
        <dbReference type="ChEBI" id="CHEBI:29105"/>
    </ligand>
</feature>
<keyword evidence="7" id="KW-1185">Reference proteome</keyword>
<proteinExistence type="inferred from homology"/>
<dbReference type="InterPro" id="IPR026591">
    <property type="entry name" value="Sirtuin_cat_small_dom_sf"/>
</dbReference>
<dbReference type="Pfam" id="PF02146">
    <property type="entry name" value="SIR2"/>
    <property type="match status" value="1"/>
</dbReference>
<organism evidence="6 7">
    <name type="scientific">Ascodesmis nigricans</name>
    <dbReference type="NCBI Taxonomy" id="341454"/>
    <lineage>
        <taxon>Eukaryota</taxon>
        <taxon>Fungi</taxon>
        <taxon>Dikarya</taxon>
        <taxon>Ascomycota</taxon>
        <taxon>Pezizomycotina</taxon>
        <taxon>Pezizomycetes</taxon>
        <taxon>Pezizales</taxon>
        <taxon>Ascodesmidaceae</taxon>
        <taxon>Ascodesmis</taxon>
    </lineage>
</organism>
<reference evidence="6 7" key="1">
    <citation type="submission" date="2019-04" db="EMBL/GenBank/DDBJ databases">
        <title>Comparative genomics and transcriptomics to analyze fruiting body development in filamentous ascomycetes.</title>
        <authorList>
            <consortium name="DOE Joint Genome Institute"/>
            <person name="Lutkenhaus R."/>
            <person name="Traeger S."/>
            <person name="Breuer J."/>
            <person name="Kuo A."/>
            <person name="Lipzen A."/>
            <person name="Pangilinan J."/>
            <person name="Dilworth D."/>
            <person name="Sandor L."/>
            <person name="Poggeler S."/>
            <person name="Barry K."/>
            <person name="Grigoriev I.V."/>
            <person name="Nowrousian M."/>
        </authorList>
    </citation>
    <scope>NUCLEOTIDE SEQUENCE [LARGE SCALE GENOMIC DNA]</scope>
    <source>
        <strain evidence="6 7">CBS 389.68</strain>
    </source>
</reference>